<organism evidence="14">
    <name type="scientific">Ascaris suum</name>
    <name type="common">Pig roundworm</name>
    <name type="synonym">Ascaris lumbricoides</name>
    <dbReference type="NCBI Taxonomy" id="6253"/>
    <lineage>
        <taxon>Eukaryota</taxon>
        <taxon>Metazoa</taxon>
        <taxon>Ecdysozoa</taxon>
        <taxon>Nematoda</taxon>
        <taxon>Chromadorea</taxon>
        <taxon>Rhabditida</taxon>
        <taxon>Spirurina</taxon>
        <taxon>Ascaridomorpha</taxon>
        <taxon>Ascaridoidea</taxon>
        <taxon>Ascarididae</taxon>
        <taxon>Ascaris</taxon>
    </lineage>
</organism>
<evidence type="ECO:0000256" key="1">
    <source>
        <dbReference type="ARBA" id="ARBA00004141"/>
    </source>
</evidence>
<evidence type="ECO:0000256" key="4">
    <source>
        <dbReference type="ARBA" id="ARBA00022475"/>
    </source>
</evidence>
<dbReference type="InterPro" id="IPR006028">
    <property type="entry name" value="GABAA/Glycine_rcpt"/>
</dbReference>
<keyword evidence="5 11" id="KW-0812">Transmembrane</keyword>
<evidence type="ECO:0000256" key="2">
    <source>
        <dbReference type="ARBA" id="ARBA00004236"/>
    </source>
</evidence>
<keyword evidence="10" id="KW-0407">Ion channel</keyword>
<dbReference type="Pfam" id="PF02932">
    <property type="entry name" value="Neur_chan_memb"/>
    <property type="match status" value="1"/>
</dbReference>
<evidence type="ECO:0000313" key="14">
    <source>
        <dbReference type="EMBL" id="ADY46280.1"/>
    </source>
</evidence>
<dbReference type="SUPFAM" id="SSF90112">
    <property type="entry name" value="Neurotransmitter-gated ion-channel transmembrane pore"/>
    <property type="match status" value="1"/>
</dbReference>
<dbReference type="GO" id="GO:0005230">
    <property type="term" value="F:extracellular ligand-gated monoatomic ion channel activity"/>
    <property type="evidence" value="ECO:0007669"/>
    <property type="project" value="InterPro"/>
</dbReference>
<dbReference type="InterPro" id="IPR006202">
    <property type="entry name" value="Neur_chan_lig-bd"/>
</dbReference>
<name>F1L826_ASCSU</name>
<evidence type="ECO:0000256" key="3">
    <source>
        <dbReference type="ARBA" id="ARBA00022448"/>
    </source>
</evidence>
<proteinExistence type="evidence at transcript level"/>
<evidence type="ECO:0000256" key="11">
    <source>
        <dbReference type="SAM" id="Phobius"/>
    </source>
</evidence>
<keyword evidence="4" id="KW-1003">Cell membrane</keyword>
<protein>
    <submittedName>
        <fullName evidence="14">Ligand-gated ion channel 50</fullName>
    </submittedName>
</protein>
<feature type="transmembrane region" description="Helical" evidence="11">
    <location>
        <begin position="189"/>
        <end position="211"/>
    </location>
</feature>
<comment type="subcellular location">
    <subcellularLocation>
        <location evidence="2">Cell membrane</location>
    </subcellularLocation>
    <subcellularLocation>
        <location evidence="1">Membrane</location>
        <topology evidence="1">Multi-pass membrane protein</topology>
    </subcellularLocation>
</comment>
<dbReference type="PROSITE" id="PS00236">
    <property type="entry name" value="NEUROTR_ION_CHANNEL"/>
    <property type="match status" value="1"/>
</dbReference>
<dbReference type="InterPro" id="IPR036719">
    <property type="entry name" value="Neuro-gated_channel_TM_sf"/>
</dbReference>
<dbReference type="CDD" id="cd19049">
    <property type="entry name" value="LGIC_TM_anion"/>
    <property type="match status" value="1"/>
</dbReference>
<evidence type="ECO:0000256" key="5">
    <source>
        <dbReference type="ARBA" id="ARBA00022692"/>
    </source>
</evidence>
<keyword evidence="3" id="KW-0813">Transport</keyword>
<accession>F1L826</accession>
<keyword evidence="7 11" id="KW-1133">Transmembrane helix</keyword>
<dbReference type="InterPro" id="IPR006201">
    <property type="entry name" value="Neur_channel"/>
</dbReference>
<evidence type="ECO:0000259" key="12">
    <source>
        <dbReference type="Pfam" id="PF02931"/>
    </source>
</evidence>
<dbReference type="PANTHER" id="PTHR18945">
    <property type="entry name" value="NEUROTRANSMITTER GATED ION CHANNEL"/>
    <property type="match status" value="1"/>
</dbReference>
<dbReference type="InterPro" id="IPR036734">
    <property type="entry name" value="Neur_chan_lig-bd_sf"/>
</dbReference>
<evidence type="ECO:0000256" key="6">
    <source>
        <dbReference type="ARBA" id="ARBA00022729"/>
    </source>
</evidence>
<feature type="transmembrane region" description="Helical" evidence="11">
    <location>
        <begin position="331"/>
        <end position="349"/>
    </location>
</feature>
<dbReference type="GO" id="GO:0005886">
    <property type="term" value="C:plasma membrane"/>
    <property type="evidence" value="ECO:0007669"/>
    <property type="project" value="UniProtKB-SubCell"/>
</dbReference>
<dbReference type="CDD" id="cd18990">
    <property type="entry name" value="LGIC_ECD_GABAAR"/>
    <property type="match status" value="1"/>
</dbReference>
<keyword evidence="6" id="KW-0732">Signal</keyword>
<sequence length="356" mass="41920">MVCFVNSKHSDLHSSPTPNTFLLIYPNGTVWINHRLRVEGPCYMDLRRFPMDSQECELILESYAYNTAKVRLKWRDWDPVFSYDSRTRLPEFVLSGLKWDKKSFIYAAGKWDQLSVSFFLTRQYGFYILQIYTPTYISVVMSWLPFWIDRNSQPARFTMAVSSLMALTFQYGSVAKSLPRVSYIKAIDVWMFALCFFILFSLLHLTVVGYLDRRISEAKRMEKKAEILKTSFMQPSTDSAFIECATNGNGRSVCATIISNNVSWQNNMHKDDDCLQNTHGVSKHLQTYPDIFMGRKGWRRTLRHGDLLNTHRRTKRITTTDEWDERARRNFPIAFCIFNVIYWGYYIFLERRINGE</sequence>
<dbReference type="EMBL" id="JI173495">
    <property type="protein sequence ID" value="ADY46280.1"/>
    <property type="molecule type" value="mRNA"/>
</dbReference>
<dbReference type="InterPro" id="IPR018000">
    <property type="entry name" value="Neurotransmitter_ion_chnl_CS"/>
</dbReference>
<feature type="transmembrane region" description="Helical" evidence="11">
    <location>
        <begin position="124"/>
        <end position="148"/>
    </location>
</feature>
<dbReference type="Gene3D" id="1.20.58.390">
    <property type="entry name" value="Neurotransmitter-gated ion-channel transmembrane domain"/>
    <property type="match status" value="1"/>
</dbReference>
<dbReference type="InterPro" id="IPR006029">
    <property type="entry name" value="Neurotrans-gated_channel_TM"/>
</dbReference>
<feature type="domain" description="Neurotransmitter-gated ion-channel ligand-binding" evidence="12">
    <location>
        <begin position="2"/>
        <end position="123"/>
    </location>
</feature>
<evidence type="ECO:0000256" key="7">
    <source>
        <dbReference type="ARBA" id="ARBA00022989"/>
    </source>
</evidence>
<dbReference type="Pfam" id="PF02931">
    <property type="entry name" value="Neur_chan_LBD"/>
    <property type="match status" value="1"/>
</dbReference>
<dbReference type="Gene3D" id="2.70.170.10">
    <property type="entry name" value="Neurotransmitter-gated ion-channel ligand-binding domain"/>
    <property type="match status" value="1"/>
</dbReference>
<dbReference type="SUPFAM" id="SSF63712">
    <property type="entry name" value="Nicotinic receptor ligand binding domain-like"/>
    <property type="match status" value="1"/>
</dbReference>
<evidence type="ECO:0000259" key="13">
    <source>
        <dbReference type="Pfam" id="PF02932"/>
    </source>
</evidence>
<dbReference type="AlphaFoldDB" id="F1L826"/>
<feature type="transmembrane region" description="Helical" evidence="11">
    <location>
        <begin position="155"/>
        <end position="174"/>
    </location>
</feature>
<dbReference type="PRINTS" id="PR00253">
    <property type="entry name" value="GABAARECEPTR"/>
</dbReference>
<dbReference type="GO" id="GO:0004888">
    <property type="term" value="F:transmembrane signaling receptor activity"/>
    <property type="evidence" value="ECO:0007669"/>
    <property type="project" value="InterPro"/>
</dbReference>
<evidence type="ECO:0000256" key="10">
    <source>
        <dbReference type="ARBA" id="ARBA00023303"/>
    </source>
</evidence>
<evidence type="ECO:0000256" key="8">
    <source>
        <dbReference type="ARBA" id="ARBA00023065"/>
    </source>
</evidence>
<keyword evidence="8" id="KW-0406">Ion transport</keyword>
<keyword evidence="9 11" id="KW-0472">Membrane</keyword>
<dbReference type="InterPro" id="IPR038050">
    <property type="entry name" value="Neuro_actylchol_rec"/>
</dbReference>
<evidence type="ECO:0000256" key="9">
    <source>
        <dbReference type="ARBA" id="ARBA00023136"/>
    </source>
</evidence>
<reference evidence="14" key="1">
    <citation type="journal article" date="2011" name="Genome Res.">
        <title>Deep small RNA sequencing from the nematode Ascaris reveals conservation, functional diversification, and novel developmental profiles.</title>
        <authorList>
            <person name="Wang J."/>
            <person name="Czech B."/>
            <person name="Crunk A."/>
            <person name="Wallace A."/>
            <person name="Mitreva M."/>
            <person name="Hannon G.J."/>
            <person name="Davis R.E."/>
        </authorList>
    </citation>
    <scope>NUCLEOTIDE SEQUENCE</scope>
</reference>
<feature type="domain" description="Neurotransmitter-gated ion-channel transmembrane" evidence="13">
    <location>
        <begin position="131"/>
        <end position="343"/>
    </location>
</feature>